<evidence type="ECO:0000313" key="3">
    <source>
        <dbReference type="EMBL" id="MDN5211407.1"/>
    </source>
</evidence>
<feature type="transmembrane region" description="Helical" evidence="1">
    <location>
        <begin position="38"/>
        <end position="68"/>
    </location>
</feature>
<keyword evidence="4" id="KW-1185">Reference proteome</keyword>
<proteinExistence type="predicted"/>
<evidence type="ECO:0000313" key="4">
    <source>
        <dbReference type="Proteomes" id="UP001172083"/>
    </source>
</evidence>
<dbReference type="RefSeq" id="WP_346756740.1">
    <property type="nucleotide sequence ID" value="NZ_JAUJEB010000001.1"/>
</dbReference>
<dbReference type="Pfam" id="PF09835">
    <property type="entry name" value="DUF2062"/>
    <property type="match status" value="1"/>
</dbReference>
<reference evidence="3" key="1">
    <citation type="submission" date="2023-06" db="EMBL/GenBank/DDBJ databases">
        <title>Genomic of Agaribacillus aureum.</title>
        <authorList>
            <person name="Wang G."/>
        </authorList>
    </citation>
    <scope>NUCLEOTIDE SEQUENCE</scope>
    <source>
        <strain evidence="3">BMA12</strain>
    </source>
</reference>
<gene>
    <name evidence="3" type="ORF">QQ020_05075</name>
</gene>
<feature type="transmembrane region" description="Helical" evidence="1">
    <location>
        <begin position="80"/>
        <end position="101"/>
    </location>
</feature>
<organism evidence="3 4">
    <name type="scientific">Agaribacillus aureus</name>
    <dbReference type="NCBI Taxonomy" id="3051825"/>
    <lineage>
        <taxon>Bacteria</taxon>
        <taxon>Pseudomonadati</taxon>
        <taxon>Bacteroidota</taxon>
        <taxon>Cytophagia</taxon>
        <taxon>Cytophagales</taxon>
        <taxon>Splendidivirgaceae</taxon>
        <taxon>Agaribacillus</taxon>
    </lineage>
</organism>
<feature type="domain" description="DUF2062" evidence="2">
    <location>
        <begin position="28"/>
        <end position="162"/>
    </location>
</feature>
<sequence>MKIATLILSELNFVFYFKEKLIRPILGFLRQGITPKKMALTIALGVILGLFPILGSTTIICSIVAIILRLNLAVINVINFFVYPLQLLLFIPLIKLGEFIFKINPMPYSLDEIADLFQNNTLLAFEKLWFANLIGIGAWAVIALPIFVCLYFGSLFFFNKMMKEGES</sequence>
<dbReference type="PANTHER" id="PTHR35102">
    <property type="entry name" value="E3 UBIQUITIN-PROTEIN LIGASE"/>
    <property type="match status" value="1"/>
</dbReference>
<dbReference type="InterPro" id="IPR018639">
    <property type="entry name" value="DUF2062"/>
</dbReference>
<protein>
    <submittedName>
        <fullName evidence="3">DUF2062 domain-containing protein</fullName>
    </submittedName>
</protein>
<keyword evidence="1" id="KW-0812">Transmembrane</keyword>
<keyword evidence="1" id="KW-1133">Transmembrane helix</keyword>
<evidence type="ECO:0000259" key="2">
    <source>
        <dbReference type="Pfam" id="PF09835"/>
    </source>
</evidence>
<evidence type="ECO:0000256" key="1">
    <source>
        <dbReference type="SAM" id="Phobius"/>
    </source>
</evidence>
<keyword evidence="1" id="KW-0472">Membrane</keyword>
<comment type="caution">
    <text evidence="3">The sequence shown here is derived from an EMBL/GenBank/DDBJ whole genome shotgun (WGS) entry which is preliminary data.</text>
</comment>
<dbReference type="Proteomes" id="UP001172083">
    <property type="component" value="Unassembled WGS sequence"/>
</dbReference>
<dbReference type="EMBL" id="JAUJEB010000001">
    <property type="protein sequence ID" value="MDN5211407.1"/>
    <property type="molecule type" value="Genomic_DNA"/>
</dbReference>
<dbReference type="PANTHER" id="PTHR35102:SF1">
    <property type="entry name" value="E3 UBIQUITIN-PROTEIN LIGASE"/>
    <property type="match status" value="1"/>
</dbReference>
<accession>A0ABT8L0Z5</accession>
<feature type="transmembrane region" description="Helical" evidence="1">
    <location>
        <begin position="129"/>
        <end position="158"/>
    </location>
</feature>
<name>A0ABT8L0Z5_9BACT</name>